<dbReference type="STRING" id="349161.Dred_1530"/>
<gene>
    <name evidence="10" type="ordered locus">Dred_1530</name>
</gene>
<dbReference type="OrthoDB" id="9776648at2"/>
<evidence type="ECO:0000256" key="8">
    <source>
        <dbReference type="RuleBase" id="RU363032"/>
    </source>
</evidence>
<feature type="transmembrane region" description="Helical" evidence="8">
    <location>
        <begin position="325"/>
        <end position="353"/>
    </location>
</feature>
<accession>A4J4Q6</accession>
<dbReference type="Proteomes" id="UP000001556">
    <property type="component" value="Chromosome"/>
</dbReference>
<feature type="transmembrane region" description="Helical" evidence="8">
    <location>
        <begin position="12"/>
        <end position="38"/>
    </location>
</feature>
<proteinExistence type="inferred from homology"/>
<dbReference type="InterPro" id="IPR000515">
    <property type="entry name" value="MetI-like"/>
</dbReference>
<keyword evidence="3" id="KW-1003">Cell membrane</keyword>
<evidence type="ECO:0000256" key="3">
    <source>
        <dbReference type="ARBA" id="ARBA00022475"/>
    </source>
</evidence>
<feature type="transmembrane region" description="Helical" evidence="8">
    <location>
        <begin position="283"/>
        <end position="305"/>
    </location>
</feature>
<feature type="transmembrane region" description="Helical" evidence="8">
    <location>
        <begin position="410"/>
        <end position="429"/>
    </location>
</feature>
<feature type="transmembrane region" description="Helical" evidence="8">
    <location>
        <begin position="58"/>
        <end position="82"/>
    </location>
</feature>
<dbReference type="Pfam" id="PF00528">
    <property type="entry name" value="BPD_transp_1"/>
    <property type="match status" value="2"/>
</dbReference>
<dbReference type="EMBL" id="CP000612">
    <property type="protein sequence ID" value="ABO50059.1"/>
    <property type="molecule type" value="Genomic_DNA"/>
</dbReference>
<dbReference type="KEGG" id="drm:Dred_1530"/>
<dbReference type="Gene3D" id="1.10.3720.10">
    <property type="entry name" value="MetI-like"/>
    <property type="match status" value="2"/>
</dbReference>
<comment type="similarity">
    <text evidence="8">Belongs to the binding-protein-dependent transport system permease family.</text>
</comment>
<dbReference type="CDD" id="cd06261">
    <property type="entry name" value="TM_PBP2"/>
    <property type="match status" value="2"/>
</dbReference>
<evidence type="ECO:0000259" key="9">
    <source>
        <dbReference type="PROSITE" id="PS50928"/>
    </source>
</evidence>
<feature type="transmembrane region" description="Helical" evidence="8">
    <location>
        <begin position="143"/>
        <end position="164"/>
    </location>
</feature>
<sequence>MKMLKRYNLDLWSMLSFLFISLIVIPSFYVFINLFVPANETWQHIKDYLLKDYIANSLTLVFFTSILTALIGTSLSWLISVFNFPMRNFFKWALILPLAIPPNIAAYTYSGLLSYTGIMQVSLRNHFNIHLQPKYFDIMNIEGATFIFTICLFPYVYTITRAFLEKQSASLIESARLLGKKPTEIFFTIVLPCTRAAIVGSVSLVILEVLNDYGVVQYFGIQTFSTAIFKTWFAMGDINSAVKLSASLMLMVLTMLLLEKALRGRKKYSYTNAKVRPISPKSLTGIKGLLATGYCLVIFAFSFLIPTLQLSYWSFLSYKNILDASFWLLTINSLGVALVTTCLVVCIAAIIANYCRINDGTTAKIYSKIIVAGYSIPGAVIAIGVLAWFIFLDQHFYWFYKIIHPDSAKLVLSTSIVILFFAYVIRFLAMGFNTLQSGFEKVGNKFYEASRTLGATKTETFFKVDLPMIKPAFFSGFVLVFVEVIKELPLTLLLRPFNFDTLATKVFQYASDEMIHEAAVPSMVIIIISLISIYFIHHREKRGKTDVRYD</sequence>
<feature type="domain" description="ABC transmembrane type-1" evidence="9">
    <location>
        <begin position="54"/>
        <end position="259"/>
    </location>
</feature>
<dbReference type="PANTHER" id="PTHR43357:SF3">
    <property type="entry name" value="FE(3+)-TRANSPORT SYSTEM PERMEASE PROTEIN FBPB 2"/>
    <property type="match status" value="1"/>
</dbReference>
<dbReference type="AlphaFoldDB" id="A4J4Q6"/>
<keyword evidence="5 8" id="KW-0812">Transmembrane</keyword>
<feature type="transmembrane region" description="Helical" evidence="8">
    <location>
        <begin position="514"/>
        <end position="536"/>
    </location>
</feature>
<reference evidence="10 11" key="1">
    <citation type="submission" date="2007-03" db="EMBL/GenBank/DDBJ databases">
        <title>Complete sequence of Desulfotomaculum reducens MI-1.</title>
        <authorList>
            <consortium name="US DOE Joint Genome Institute"/>
            <person name="Copeland A."/>
            <person name="Lucas S."/>
            <person name="Lapidus A."/>
            <person name="Barry K."/>
            <person name="Detter J.C."/>
            <person name="Glavina del Rio T."/>
            <person name="Hammon N."/>
            <person name="Israni S."/>
            <person name="Dalin E."/>
            <person name="Tice H."/>
            <person name="Pitluck S."/>
            <person name="Sims D."/>
            <person name="Brettin T."/>
            <person name="Bruce D."/>
            <person name="Han C."/>
            <person name="Tapia R."/>
            <person name="Schmutz J."/>
            <person name="Larimer F."/>
            <person name="Land M."/>
            <person name="Hauser L."/>
            <person name="Kyrpides N."/>
            <person name="Kim E."/>
            <person name="Tebo B.M."/>
            <person name="Richardson P."/>
        </authorList>
    </citation>
    <scope>NUCLEOTIDE SEQUENCE [LARGE SCALE GENOMIC DNA]</scope>
    <source>
        <strain evidence="10 11">MI-1</strain>
    </source>
</reference>
<feature type="transmembrane region" description="Helical" evidence="8">
    <location>
        <begin position="89"/>
        <end position="109"/>
    </location>
</feature>
<keyword evidence="7 8" id="KW-0472">Membrane</keyword>
<dbReference type="RefSeq" id="WP_011877875.1">
    <property type="nucleotide sequence ID" value="NC_009253.1"/>
</dbReference>
<feature type="transmembrane region" description="Helical" evidence="8">
    <location>
        <begin position="185"/>
        <end position="207"/>
    </location>
</feature>
<dbReference type="InterPro" id="IPR035906">
    <property type="entry name" value="MetI-like_sf"/>
</dbReference>
<dbReference type="GO" id="GO:0055085">
    <property type="term" value="P:transmembrane transport"/>
    <property type="evidence" value="ECO:0007669"/>
    <property type="project" value="InterPro"/>
</dbReference>
<keyword evidence="2 8" id="KW-0813">Transport</keyword>
<feature type="transmembrane region" description="Helical" evidence="8">
    <location>
        <begin position="472"/>
        <end position="494"/>
    </location>
</feature>
<feature type="domain" description="ABC transmembrane type-1" evidence="9">
    <location>
        <begin position="330"/>
        <end position="536"/>
    </location>
</feature>
<keyword evidence="11" id="KW-1185">Reference proteome</keyword>
<protein>
    <submittedName>
        <fullName evidence="10">Binding-protein-dependent transport systems inner membrane component</fullName>
    </submittedName>
</protein>
<evidence type="ECO:0000256" key="5">
    <source>
        <dbReference type="ARBA" id="ARBA00022692"/>
    </source>
</evidence>
<dbReference type="SUPFAM" id="SSF161098">
    <property type="entry name" value="MetI-like"/>
    <property type="match status" value="2"/>
</dbReference>
<dbReference type="HOGENOM" id="CLU_021838_0_2_9"/>
<dbReference type="GO" id="GO:0005886">
    <property type="term" value="C:plasma membrane"/>
    <property type="evidence" value="ECO:0007669"/>
    <property type="project" value="UniProtKB-SubCell"/>
</dbReference>
<evidence type="ECO:0000256" key="6">
    <source>
        <dbReference type="ARBA" id="ARBA00022989"/>
    </source>
</evidence>
<evidence type="ECO:0000313" key="10">
    <source>
        <dbReference type="EMBL" id="ABO50059.1"/>
    </source>
</evidence>
<dbReference type="PROSITE" id="PS50928">
    <property type="entry name" value="ABC_TM1"/>
    <property type="match status" value="2"/>
</dbReference>
<keyword evidence="6 8" id="KW-1133">Transmembrane helix</keyword>
<evidence type="ECO:0000256" key="4">
    <source>
        <dbReference type="ARBA" id="ARBA00022519"/>
    </source>
</evidence>
<evidence type="ECO:0000256" key="2">
    <source>
        <dbReference type="ARBA" id="ARBA00022448"/>
    </source>
</evidence>
<keyword evidence="4" id="KW-0997">Cell inner membrane</keyword>
<comment type="subcellular location">
    <subcellularLocation>
        <location evidence="1">Cell inner membrane</location>
        <topology evidence="1">Multi-pass membrane protein</topology>
    </subcellularLocation>
    <subcellularLocation>
        <location evidence="8">Cell membrane</location>
        <topology evidence="8">Multi-pass membrane protein</topology>
    </subcellularLocation>
</comment>
<feature type="transmembrane region" description="Helical" evidence="8">
    <location>
        <begin position="365"/>
        <end position="390"/>
    </location>
</feature>
<organism evidence="10 11">
    <name type="scientific">Desulforamulus reducens (strain ATCC BAA-1160 / DSM 100696 / MI-1)</name>
    <name type="common">Desulfotomaculum reducens</name>
    <dbReference type="NCBI Taxonomy" id="349161"/>
    <lineage>
        <taxon>Bacteria</taxon>
        <taxon>Bacillati</taxon>
        <taxon>Bacillota</taxon>
        <taxon>Clostridia</taxon>
        <taxon>Eubacteriales</taxon>
        <taxon>Peptococcaceae</taxon>
        <taxon>Desulforamulus</taxon>
    </lineage>
</organism>
<dbReference type="eggNOG" id="COG1178">
    <property type="taxonomic scope" value="Bacteria"/>
</dbReference>
<feature type="transmembrane region" description="Helical" evidence="8">
    <location>
        <begin position="241"/>
        <end position="262"/>
    </location>
</feature>
<evidence type="ECO:0000256" key="7">
    <source>
        <dbReference type="ARBA" id="ARBA00023136"/>
    </source>
</evidence>
<evidence type="ECO:0000313" key="11">
    <source>
        <dbReference type="Proteomes" id="UP000001556"/>
    </source>
</evidence>
<name>A4J4Q6_DESRM</name>
<dbReference type="PANTHER" id="PTHR43357">
    <property type="entry name" value="INNER MEMBRANE ABC TRANSPORTER PERMEASE PROTEIN YDCV"/>
    <property type="match status" value="1"/>
</dbReference>
<evidence type="ECO:0000256" key="1">
    <source>
        <dbReference type="ARBA" id="ARBA00004429"/>
    </source>
</evidence>